<accession>A0A941FEI8</accession>
<reference evidence="2 3" key="1">
    <citation type="submission" date="2021-04" db="EMBL/GenBank/DDBJ databases">
        <title>Characterization of the biosynthetic gene cluster of new lipopeptides with antitumor activity in the genome of the marine Streptomyces PHM034.</title>
        <authorList>
            <person name="Ceniceros A."/>
            <person name="Canedo L."/>
            <person name="Mendez C."/>
            <person name="Olano C."/>
            <person name="Schleissner C."/>
            <person name="Cuevas C."/>
            <person name="De La Calle F."/>
            <person name="Salas J.A."/>
        </authorList>
    </citation>
    <scope>NUCLEOTIDE SEQUENCE [LARGE SCALE GENOMIC DNA]</scope>
    <source>
        <strain evidence="2 3">PHM034</strain>
    </source>
</reference>
<dbReference type="SUPFAM" id="SSF158745">
    <property type="entry name" value="LanC-like"/>
    <property type="match status" value="1"/>
</dbReference>
<name>A0A941FEI8_9ACTN</name>
<proteinExistence type="predicted"/>
<evidence type="ECO:0000256" key="1">
    <source>
        <dbReference type="PIRSR" id="PIRSR607822-1"/>
    </source>
</evidence>
<dbReference type="GO" id="GO:0046872">
    <property type="term" value="F:metal ion binding"/>
    <property type="evidence" value="ECO:0007669"/>
    <property type="project" value="UniProtKB-KW"/>
</dbReference>
<comment type="caution">
    <text evidence="2">The sequence shown here is derived from an EMBL/GenBank/DDBJ whole genome shotgun (WGS) entry which is preliminary data.</text>
</comment>
<dbReference type="GO" id="GO:0031179">
    <property type="term" value="P:peptide modification"/>
    <property type="evidence" value="ECO:0007669"/>
    <property type="project" value="InterPro"/>
</dbReference>
<protein>
    <submittedName>
        <fullName evidence="2">Lanthionine synthetase C family protein</fullName>
    </submittedName>
</protein>
<dbReference type="SMART" id="SM01260">
    <property type="entry name" value="LANC_like"/>
    <property type="match status" value="1"/>
</dbReference>
<feature type="binding site" evidence="1">
    <location>
        <position position="306"/>
    </location>
    <ligand>
        <name>Zn(2+)</name>
        <dbReference type="ChEBI" id="CHEBI:29105"/>
    </ligand>
</feature>
<keyword evidence="1" id="KW-0862">Zinc</keyword>
<dbReference type="PRINTS" id="PR01955">
    <property type="entry name" value="LANCFRANKIA"/>
</dbReference>
<dbReference type="PRINTS" id="PR01950">
    <property type="entry name" value="LANCSUPER"/>
</dbReference>
<dbReference type="InterPro" id="IPR033889">
    <property type="entry name" value="LanC"/>
</dbReference>
<feature type="binding site" evidence="1">
    <location>
        <position position="307"/>
    </location>
    <ligand>
        <name>Zn(2+)</name>
        <dbReference type="ChEBI" id="CHEBI:29105"/>
    </ligand>
</feature>
<sequence>MTTAPPAPEADLAPRQSLAQGPLGITLLHIERARRGLAPWQSVHRRLAAVRPLIDGDDASLFLGAPAMTYVLHLAASASDRYARALHTLDDVVAAHTRRRLAAAHARIEQGRYASFAEYDLFRGLTGLGALLLRRRPDSDELKAVLEYLVRLTEPVAGPKGEPLPGWWVGHAPASNKSATPGGHANAGLAHGITGPLAILALAKRHGVTVTDHDTAMTRICRWLDRIRHSDHRGTRWPRWITETSHAPIQPTAPSWCYGTPGLARAQQLAAMALADADRKRMSERALLNCLADPSSLHQLTTRGLCHGVGGLLRTVQRVAEDAETPTAFTDRLPELRERFLALSPPKEPGFLEGAAGATLAFQGAEPGFEPATEWDGCLLLC</sequence>
<keyword evidence="1" id="KW-0479">Metal-binding</keyword>
<dbReference type="Proteomes" id="UP000682308">
    <property type="component" value="Unassembled WGS sequence"/>
</dbReference>
<feature type="binding site" evidence="1">
    <location>
        <position position="257"/>
    </location>
    <ligand>
        <name>Zn(2+)</name>
        <dbReference type="ChEBI" id="CHEBI:29105"/>
    </ligand>
</feature>
<dbReference type="AlphaFoldDB" id="A0A941FEI8"/>
<gene>
    <name evidence="2" type="ORF">KEF29_34910</name>
</gene>
<organism evidence="2 3">
    <name type="scientific">Streptomyces tuirus</name>
    <dbReference type="NCBI Taxonomy" id="68278"/>
    <lineage>
        <taxon>Bacteria</taxon>
        <taxon>Bacillati</taxon>
        <taxon>Actinomycetota</taxon>
        <taxon>Actinomycetes</taxon>
        <taxon>Kitasatosporales</taxon>
        <taxon>Streptomycetaceae</taxon>
        <taxon>Streptomyces</taxon>
    </lineage>
</organism>
<dbReference type="EMBL" id="JAGTPG010000002">
    <property type="protein sequence ID" value="MBR8642845.1"/>
    <property type="molecule type" value="Genomic_DNA"/>
</dbReference>
<keyword evidence="3" id="KW-1185">Reference proteome</keyword>
<evidence type="ECO:0000313" key="3">
    <source>
        <dbReference type="Proteomes" id="UP000682308"/>
    </source>
</evidence>
<dbReference type="InterPro" id="IPR007822">
    <property type="entry name" value="LANC-like"/>
</dbReference>
<dbReference type="Pfam" id="PF05147">
    <property type="entry name" value="LANC_like"/>
    <property type="match status" value="1"/>
</dbReference>
<dbReference type="CDD" id="cd04793">
    <property type="entry name" value="LanC"/>
    <property type="match status" value="1"/>
</dbReference>
<evidence type="ECO:0000313" key="2">
    <source>
        <dbReference type="EMBL" id="MBR8642845.1"/>
    </source>
</evidence>
<dbReference type="Gene3D" id="1.50.10.20">
    <property type="match status" value="1"/>
</dbReference>